<name>A0A9Q2IXH6_GLUJA</name>
<reference evidence="2" key="1">
    <citation type="submission" date="2020-04" db="EMBL/GenBank/DDBJ databases">
        <authorList>
            <person name="Sombolestani A."/>
        </authorList>
    </citation>
    <scope>NUCLEOTIDE SEQUENCE</scope>
    <source>
        <strain evidence="2">R71697</strain>
    </source>
</reference>
<dbReference type="InterPro" id="IPR028992">
    <property type="entry name" value="Hedgehog/Intein_dom"/>
</dbReference>
<evidence type="ECO:0000313" key="2">
    <source>
        <dbReference type="EMBL" id="MBF0871862.1"/>
    </source>
</evidence>
<comment type="caution">
    <text evidence="2">The sequence shown here is derived from an EMBL/GenBank/DDBJ whole genome shotgun (WGS) entry which is preliminary data.</text>
</comment>
<dbReference type="Gene3D" id="2.170.16.10">
    <property type="entry name" value="Hedgehog/Intein (Hint) domain"/>
    <property type="match status" value="1"/>
</dbReference>
<organism evidence="2 3">
    <name type="scientific">Gluconobacter japonicus</name>
    <dbReference type="NCBI Taxonomy" id="376620"/>
    <lineage>
        <taxon>Bacteria</taxon>
        <taxon>Pseudomonadati</taxon>
        <taxon>Pseudomonadota</taxon>
        <taxon>Alphaproteobacteria</taxon>
        <taxon>Acetobacterales</taxon>
        <taxon>Acetobacteraceae</taxon>
        <taxon>Gluconobacter</taxon>
    </lineage>
</organism>
<dbReference type="SUPFAM" id="SSF51294">
    <property type="entry name" value="Hedgehog/intein (Hint) domain"/>
    <property type="match status" value="1"/>
</dbReference>
<dbReference type="InterPro" id="IPR036844">
    <property type="entry name" value="Hint_dom_sf"/>
</dbReference>
<dbReference type="Pfam" id="PF13403">
    <property type="entry name" value="Hint_2"/>
    <property type="match status" value="1"/>
</dbReference>
<dbReference type="AlphaFoldDB" id="A0A9Q2IXH6"/>
<evidence type="ECO:0000259" key="1">
    <source>
        <dbReference type="Pfam" id="PF13403"/>
    </source>
</evidence>
<feature type="domain" description="Hedgehog/Intein (Hint)" evidence="1">
    <location>
        <begin position="110"/>
        <end position="249"/>
    </location>
</feature>
<accession>A0A9Q2IXH6</accession>
<sequence length="455" mass="49582">MSNIEINASDYAGTKKTISESGFDITKDSFIIENLQSYVSYFKITGGDKSSPQTYTITFYTDKSGTPSVTSFKIILNILSGQTITHTAGSDGVLPLSSWNDYFSNVDTQICFLSGSLITTPNGLIAVEDLSLGQDVIAYLNGAATTRRITWAGQAQCTVRPHLPLDQAGYPVRVLKNAIAEGVPFKDLLITAEHCLFFDGKFVPARMLVNGRSIFYDTTITSYDYYHIETEDHSVIMADGMLTESYLDTGNRRSFTQKGNVVSIGGSRALSWDQAAAPLIVSRETVEPIFRQIEARAENQACLVQTDPQPLTYERDLSLITNTGAALHQIREHNGRVMFMIPAGVESVRIVSNASRPCDVVGPFVDDRRTLGVLVGDVKLFEGNATTTLSAHLNEADLSGWNNVEDGTMRWTDGSARLDLGRRPLGSIALMALQIHAGGPYLLADTASEKSALHA</sequence>
<gene>
    <name evidence="2" type="ORF">HKD32_13550</name>
</gene>
<reference evidence="2" key="2">
    <citation type="submission" date="2020-11" db="EMBL/GenBank/DDBJ databases">
        <title>Description of novel Gluconobacter species.</title>
        <authorList>
            <person name="Cleenwerck I."/>
            <person name="Cnockaert M."/>
            <person name="Borremans W."/>
            <person name="Wieme A.D."/>
            <person name="De Vuyst L."/>
            <person name="Vandamme P."/>
        </authorList>
    </citation>
    <scope>NUCLEOTIDE SEQUENCE</scope>
    <source>
        <strain evidence="2">R71697</strain>
    </source>
</reference>
<dbReference type="Proteomes" id="UP000661006">
    <property type="component" value="Unassembled WGS sequence"/>
</dbReference>
<protein>
    <submittedName>
        <fullName evidence="2">Hint domain-containing protein</fullName>
    </submittedName>
</protein>
<proteinExistence type="predicted"/>
<evidence type="ECO:0000313" key="3">
    <source>
        <dbReference type="Proteomes" id="UP000661006"/>
    </source>
</evidence>
<dbReference type="EMBL" id="JABCQN010000008">
    <property type="protein sequence ID" value="MBF0871862.1"/>
    <property type="molecule type" value="Genomic_DNA"/>
</dbReference>